<evidence type="ECO:0000313" key="1">
    <source>
        <dbReference type="EMBL" id="GBE78678.1"/>
    </source>
</evidence>
<reference evidence="1 2" key="1">
    <citation type="journal article" date="2018" name="Sci. Rep.">
        <title>Genome sequence of the cauliflower mushroom Sparassis crispa (Hanabiratake) and its association with beneficial usage.</title>
        <authorList>
            <person name="Kiyama R."/>
            <person name="Furutani Y."/>
            <person name="Kawaguchi K."/>
            <person name="Nakanishi T."/>
        </authorList>
    </citation>
    <scope>NUCLEOTIDE SEQUENCE [LARGE SCALE GENOMIC DNA]</scope>
</reference>
<protein>
    <submittedName>
        <fullName evidence="1">Uncharacterized protein</fullName>
    </submittedName>
</protein>
<proteinExistence type="predicted"/>
<dbReference type="Proteomes" id="UP000287166">
    <property type="component" value="Unassembled WGS sequence"/>
</dbReference>
<evidence type="ECO:0000313" key="2">
    <source>
        <dbReference type="Proteomes" id="UP000287166"/>
    </source>
</evidence>
<dbReference type="OrthoDB" id="2803426at2759"/>
<organism evidence="1 2">
    <name type="scientific">Sparassis crispa</name>
    <dbReference type="NCBI Taxonomy" id="139825"/>
    <lineage>
        <taxon>Eukaryota</taxon>
        <taxon>Fungi</taxon>
        <taxon>Dikarya</taxon>
        <taxon>Basidiomycota</taxon>
        <taxon>Agaricomycotina</taxon>
        <taxon>Agaricomycetes</taxon>
        <taxon>Polyporales</taxon>
        <taxon>Sparassidaceae</taxon>
        <taxon>Sparassis</taxon>
    </lineage>
</organism>
<comment type="caution">
    <text evidence="1">The sequence shown here is derived from an EMBL/GenBank/DDBJ whole genome shotgun (WGS) entry which is preliminary data.</text>
</comment>
<dbReference type="RefSeq" id="XP_027609591.1">
    <property type="nucleotide sequence ID" value="XM_027753790.1"/>
</dbReference>
<accession>A0A401G943</accession>
<name>A0A401G943_9APHY</name>
<dbReference type="EMBL" id="BFAD01000001">
    <property type="protein sequence ID" value="GBE78678.1"/>
    <property type="molecule type" value="Genomic_DNA"/>
</dbReference>
<dbReference type="AlphaFoldDB" id="A0A401G943"/>
<gene>
    <name evidence="1" type="ORF">SCP_0115690</name>
</gene>
<dbReference type="InParanoid" id="A0A401G943"/>
<sequence length="61" mass="6808">MLQAAKLEMVDFDWAGKAAQVFYPVRRHDQINSSVPAGCSPAIEAGHDRQTDNSWWQSFAA</sequence>
<keyword evidence="2" id="KW-1185">Reference proteome</keyword>
<dbReference type="GeneID" id="38775595"/>